<evidence type="ECO:0000313" key="3">
    <source>
        <dbReference type="Proteomes" id="UP000061135"/>
    </source>
</evidence>
<evidence type="ECO:0008006" key="4">
    <source>
        <dbReference type="Google" id="ProtNLM"/>
    </source>
</evidence>
<reference evidence="2 3" key="1">
    <citation type="submission" date="2014-03" db="EMBL/GenBank/DDBJ databases">
        <title>Genome of Polynucleobacter strain MWH-MoK4.</title>
        <authorList>
            <person name="Hahn M.W."/>
        </authorList>
    </citation>
    <scope>NUCLEOTIDE SEQUENCE [LARGE SCALE GENOMIC DNA]</scope>
    <source>
        <strain evidence="2 3">MWH-MoK4</strain>
    </source>
</reference>
<accession>A0A0E3ZMH7</accession>
<dbReference type="SUPFAM" id="SSF81324">
    <property type="entry name" value="Voltage-gated potassium channels"/>
    <property type="match status" value="1"/>
</dbReference>
<organism evidence="2 3">
    <name type="scientific">Polynucleobacter duraquae</name>
    <dbReference type="NCBI Taxonomy" id="1835254"/>
    <lineage>
        <taxon>Bacteria</taxon>
        <taxon>Pseudomonadati</taxon>
        <taxon>Pseudomonadota</taxon>
        <taxon>Betaproteobacteria</taxon>
        <taxon>Burkholderiales</taxon>
        <taxon>Burkholderiaceae</taxon>
        <taxon>Polynucleobacter</taxon>
    </lineage>
</organism>
<keyword evidence="1" id="KW-0472">Membrane</keyword>
<dbReference type="OrthoDB" id="9131370at2"/>
<dbReference type="EMBL" id="CP007501">
    <property type="protein sequence ID" value="AKD25597.1"/>
    <property type="molecule type" value="Genomic_DNA"/>
</dbReference>
<evidence type="ECO:0000313" key="2">
    <source>
        <dbReference type="EMBL" id="AKD25597.1"/>
    </source>
</evidence>
<keyword evidence="1" id="KW-1133">Transmembrane helix</keyword>
<evidence type="ECO:0000256" key="1">
    <source>
        <dbReference type="SAM" id="Phobius"/>
    </source>
</evidence>
<feature type="transmembrane region" description="Helical" evidence="1">
    <location>
        <begin position="121"/>
        <end position="144"/>
    </location>
</feature>
<gene>
    <name evidence="2" type="ORF">CL55_00012640</name>
</gene>
<feature type="transmembrane region" description="Helical" evidence="1">
    <location>
        <begin position="61"/>
        <end position="84"/>
    </location>
</feature>
<feature type="transmembrane region" description="Helical" evidence="1">
    <location>
        <begin position="17"/>
        <end position="40"/>
    </location>
</feature>
<dbReference type="KEGG" id="pdq:CL55_00012640"/>
<keyword evidence="1" id="KW-0812">Transmembrane</keyword>
<dbReference type="PATRIC" id="fig|576611.7.peg.1286"/>
<dbReference type="STRING" id="1835254.CL55_00012640"/>
<keyword evidence="3" id="KW-1185">Reference proteome</keyword>
<dbReference type="HOGENOM" id="CLU_133243_0_0_4"/>
<name>A0A0E3ZMH7_9BURK</name>
<dbReference type="Proteomes" id="UP000061135">
    <property type="component" value="Chromosome"/>
</dbReference>
<dbReference type="AlphaFoldDB" id="A0A0E3ZMH7"/>
<protein>
    <recommendedName>
        <fullName evidence="4">Ion channel</fullName>
    </recommendedName>
</protein>
<proteinExistence type="predicted"/>
<sequence length="171" mass="19471">MSVTNTVTLTSELDLPAYLFGIAMLLIVMLVHGFALLQIAKRYEVKSFLYLSEHKYSSVAFVFYVSVLCLFLIHIFEIILWGIALRVFNLLPNLGESILFSGSTYTAMGFMDDLLPSGWKMLAIIIAFSGMFAFAWTASVMISMTKNFRQAYTRLHMQKLKIAPEVIERFK</sequence>
<dbReference type="RefSeq" id="WP_046330347.1">
    <property type="nucleotide sequence ID" value="NZ_CP007501.1"/>
</dbReference>